<dbReference type="AlphaFoldDB" id="A0AAV0DZY8"/>
<evidence type="ECO:0000313" key="2">
    <source>
        <dbReference type="Proteomes" id="UP001152523"/>
    </source>
</evidence>
<reference evidence="1" key="1">
    <citation type="submission" date="2022-07" db="EMBL/GenBank/DDBJ databases">
        <authorList>
            <person name="Macas J."/>
            <person name="Novak P."/>
            <person name="Neumann P."/>
        </authorList>
    </citation>
    <scope>NUCLEOTIDE SEQUENCE</scope>
</reference>
<organism evidence="1 2">
    <name type="scientific">Cuscuta epithymum</name>
    <dbReference type="NCBI Taxonomy" id="186058"/>
    <lineage>
        <taxon>Eukaryota</taxon>
        <taxon>Viridiplantae</taxon>
        <taxon>Streptophyta</taxon>
        <taxon>Embryophyta</taxon>
        <taxon>Tracheophyta</taxon>
        <taxon>Spermatophyta</taxon>
        <taxon>Magnoliopsida</taxon>
        <taxon>eudicotyledons</taxon>
        <taxon>Gunneridae</taxon>
        <taxon>Pentapetalae</taxon>
        <taxon>asterids</taxon>
        <taxon>lamiids</taxon>
        <taxon>Solanales</taxon>
        <taxon>Convolvulaceae</taxon>
        <taxon>Cuscuteae</taxon>
        <taxon>Cuscuta</taxon>
        <taxon>Cuscuta subgen. Cuscuta</taxon>
    </lineage>
</organism>
<comment type="caution">
    <text evidence="1">The sequence shown here is derived from an EMBL/GenBank/DDBJ whole genome shotgun (WGS) entry which is preliminary data.</text>
</comment>
<evidence type="ECO:0000313" key="1">
    <source>
        <dbReference type="EMBL" id="CAH9113447.1"/>
    </source>
</evidence>
<gene>
    <name evidence="1" type="ORF">CEPIT_LOCUS20312</name>
</gene>
<name>A0AAV0DZY8_9ASTE</name>
<sequence>MSLLGDNSILGVFSPISSIVAIFIVAQRHGCWTTEESCCCEKMVISLVWICQWSSSLDDIEITKSKFEMDGQEIRHHKVSKFYQSKKMPSICFTYISVMTS</sequence>
<proteinExistence type="predicted"/>
<keyword evidence="2" id="KW-1185">Reference proteome</keyword>
<protein>
    <submittedName>
        <fullName evidence="1">Uncharacterized protein</fullName>
    </submittedName>
</protein>
<dbReference type="EMBL" id="CAMAPF010000208">
    <property type="protein sequence ID" value="CAH9113447.1"/>
    <property type="molecule type" value="Genomic_DNA"/>
</dbReference>
<dbReference type="Proteomes" id="UP001152523">
    <property type="component" value="Unassembled WGS sequence"/>
</dbReference>
<accession>A0AAV0DZY8</accession>